<keyword evidence="10" id="KW-0472">Membrane</keyword>
<keyword evidence="10" id="KW-0812">Transmembrane</keyword>
<evidence type="ECO:0000256" key="10">
    <source>
        <dbReference type="SAM" id="Phobius"/>
    </source>
</evidence>
<evidence type="ECO:0000256" key="5">
    <source>
        <dbReference type="ARBA" id="ARBA00023002"/>
    </source>
</evidence>
<dbReference type="InterPro" id="IPR001128">
    <property type="entry name" value="Cyt_P450"/>
</dbReference>
<organism evidence="11">
    <name type="scientific">Euphorbia poissonii</name>
    <dbReference type="NCBI Taxonomy" id="212962"/>
    <lineage>
        <taxon>Eukaryota</taxon>
        <taxon>Viridiplantae</taxon>
        <taxon>Streptophyta</taxon>
        <taxon>Embryophyta</taxon>
        <taxon>Tracheophyta</taxon>
        <taxon>Spermatophyta</taxon>
        <taxon>Magnoliopsida</taxon>
        <taxon>eudicotyledons</taxon>
        <taxon>Gunneridae</taxon>
        <taxon>Pentapetalae</taxon>
        <taxon>rosids</taxon>
        <taxon>fabids</taxon>
        <taxon>Malpighiales</taxon>
        <taxon>Euphorbiaceae</taxon>
        <taxon>Euphorbioideae</taxon>
        <taxon>Euphorbieae</taxon>
        <taxon>Euphorbia</taxon>
        <taxon>Euphorbia subgen. Euphorbia</taxon>
        <taxon>Euphorbia sect. Euphorbia</taxon>
    </lineage>
</organism>
<dbReference type="PROSITE" id="PS00086">
    <property type="entry name" value="CYTOCHROME_P450"/>
    <property type="match status" value="1"/>
</dbReference>
<evidence type="ECO:0000313" key="11">
    <source>
        <dbReference type="EMBL" id="UXF47979.1"/>
    </source>
</evidence>
<evidence type="ECO:0000256" key="8">
    <source>
        <dbReference type="PIRSR" id="PIRSR602401-1"/>
    </source>
</evidence>
<sequence>MDFQFPSVSVLSSFVLFIFTVFIITRNKSKNTTKLPPGPFKLPIIGNLHNLLGGLPHHSLYKLSQKYGPLMHLKLGEINTIIISCPDTAKQALKTHDLAFSNRPFNLAADIISYGSTDLVFARYGDYWRQLRKICVMELLSAKRVQSFRSIREEEVMNIMRLIWESEGTVINFSRILYKYMYSVISRAAFGKVRKEQEAFVPRVKEIMELAAGFTLADVFPSKKFLQRVGGLKAKMERIHHQADVILEAIINDHKSRKPTDDDQTVGDDHADLVDVLLRFQDQGNPDHFSLNIDSIKAVILDVFVAGSETSSTTVEWTMTEMMKNPKVMEKAQAEVRQVYKEKGYVDETRLEELKYLKLVIKEALRLHPPLPLLAPRESQDECELNGYKIPKYTNLLINAWALGRDPKYWTDAEKFIPERFSDGTVDFKGSNFEFIPFGAGRRICPGMSFGVLNVELPLANLLYHFDWKLPNGMKPQELDMDETHGISVKRKNDLNLIPIQSHPLSTA</sequence>
<dbReference type="InterPro" id="IPR017972">
    <property type="entry name" value="Cyt_P450_CS"/>
</dbReference>
<keyword evidence="6 8" id="KW-0408">Iron</keyword>
<dbReference type="GO" id="GO:0016705">
    <property type="term" value="F:oxidoreductase activity, acting on paired donors, with incorporation or reduction of molecular oxygen"/>
    <property type="evidence" value="ECO:0007669"/>
    <property type="project" value="InterPro"/>
</dbReference>
<feature type="transmembrane region" description="Helical" evidence="10">
    <location>
        <begin position="6"/>
        <end position="25"/>
    </location>
</feature>
<keyword evidence="4 8" id="KW-0479">Metal-binding</keyword>
<evidence type="ECO:0000256" key="7">
    <source>
        <dbReference type="ARBA" id="ARBA00023033"/>
    </source>
</evidence>
<keyword evidence="3 8" id="KW-0349">Heme</keyword>
<keyword evidence="10" id="KW-1133">Transmembrane helix</keyword>
<feature type="binding site" description="axial binding residue" evidence="8">
    <location>
        <position position="445"/>
    </location>
    <ligand>
        <name>heme</name>
        <dbReference type="ChEBI" id="CHEBI:30413"/>
    </ligand>
    <ligandPart>
        <name>Fe</name>
        <dbReference type="ChEBI" id="CHEBI:18248"/>
    </ligandPart>
</feature>
<dbReference type="SUPFAM" id="SSF48264">
    <property type="entry name" value="Cytochrome P450"/>
    <property type="match status" value="1"/>
</dbReference>
<dbReference type="Pfam" id="PF00067">
    <property type="entry name" value="p450"/>
    <property type="match status" value="1"/>
</dbReference>
<dbReference type="Gene3D" id="1.10.630.10">
    <property type="entry name" value="Cytochrome P450"/>
    <property type="match status" value="1"/>
</dbReference>
<evidence type="ECO:0000256" key="2">
    <source>
        <dbReference type="ARBA" id="ARBA00010617"/>
    </source>
</evidence>
<dbReference type="PANTHER" id="PTHR47955">
    <property type="entry name" value="CYTOCHROME P450 FAMILY 71 PROTEIN"/>
    <property type="match status" value="1"/>
</dbReference>
<evidence type="ECO:0000256" key="3">
    <source>
        <dbReference type="ARBA" id="ARBA00022617"/>
    </source>
</evidence>
<keyword evidence="5 9" id="KW-0560">Oxidoreductase</keyword>
<protein>
    <submittedName>
        <fullName evidence="11">Cytochrome P450 CYP71-6</fullName>
    </submittedName>
</protein>
<evidence type="ECO:0000256" key="4">
    <source>
        <dbReference type="ARBA" id="ARBA00022723"/>
    </source>
</evidence>
<evidence type="ECO:0000256" key="6">
    <source>
        <dbReference type="ARBA" id="ARBA00023004"/>
    </source>
</evidence>
<comment type="similarity">
    <text evidence="2 9">Belongs to the cytochrome P450 family.</text>
</comment>
<evidence type="ECO:0000256" key="9">
    <source>
        <dbReference type="RuleBase" id="RU000461"/>
    </source>
</evidence>
<dbReference type="CDD" id="cd11072">
    <property type="entry name" value="CYP71-like"/>
    <property type="match status" value="1"/>
</dbReference>
<dbReference type="PRINTS" id="PR00385">
    <property type="entry name" value="P450"/>
</dbReference>
<dbReference type="GO" id="GO:0005506">
    <property type="term" value="F:iron ion binding"/>
    <property type="evidence" value="ECO:0007669"/>
    <property type="project" value="InterPro"/>
</dbReference>
<name>A0A977LIE7_9ROSI</name>
<dbReference type="InterPro" id="IPR036396">
    <property type="entry name" value="Cyt_P450_sf"/>
</dbReference>
<comment type="cofactor">
    <cofactor evidence="1 8">
        <name>heme</name>
        <dbReference type="ChEBI" id="CHEBI:30413"/>
    </cofactor>
</comment>
<dbReference type="PANTHER" id="PTHR47955:SF8">
    <property type="entry name" value="CYTOCHROME P450 71D11-LIKE"/>
    <property type="match status" value="1"/>
</dbReference>
<reference evidence="11" key="1">
    <citation type="submission" date="2021-06" db="EMBL/GenBank/DDBJ databases">
        <authorList>
            <person name="Bhat W.W."/>
            <person name="Johnson S."/>
            <person name="Hamberger B."/>
            <person name="Lau K."/>
            <person name="Buell R."/>
            <person name="Matsumoto S."/>
        </authorList>
    </citation>
    <scope>NUCLEOTIDE SEQUENCE</scope>
</reference>
<accession>A0A977LIE7</accession>
<dbReference type="GO" id="GO:0004497">
    <property type="term" value="F:monooxygenase activity"/>
    <property type="evidence" value="ECO:0007669"/>
    <property type="project" value="UniProtKB-KW"/>
</dbReference>
<proteinExistence type="evidence at transcript level"/>
<dbReference type="GO" id="GO:0020037">
    <property type="term" value="F:heme binding"/>
    <property type="evidence" value="ECO:0007669"/>
    <property type="project" value="InterPro"/>
</dbReference>
<dbReference type="AlphaFoldDB" id="A0A977LIE7"/>
<keyword evidence="7 9" id="KW-0503">Monooxygenase</keyword>
<dbReference type="FunFam" id="1.10.630.10:FF:000008">
    <property type="entry name" value="Cytochrome P450 71D8"/>
    <property type="match status" value="1"/>
</dbReference>
<dbReference type="EMBL" id="MZ485364">
    <property type="protein sequence ID" value="UXF47979.1"/>
    <property type="molecule type" value="mRNA"/>
</dbReference>
<dbReference type="PRINTS" id="PR00463">
    <property type="entry name" value="EP450I"/>
</dbReference>
<evidence type="ECO:0000256" key="1">
    <source>
        <dbReference type="ARBA" id="ARBA00001971"/>
    </source>
</evidence>
<dbReference type="InterPro" id="IPR002401">
    <property type="entry name" value="Cyt_P450_E_grp-I"/>
</dbReference>